<dbReference type="SMART" id="SM00066">
    <property type="entry name" value="GAL4"/>
    <property type="match status" value="1"/>
</dbReference>
<protein>
    <recommendedName>
        <fullName evidence="5">Zn(2)-C6 fungal-type domain-containing protein</fullName>
    </recommendedName>
</protein>
<gene>
    <name evidence="6" type="ORF">K458DRAFT_355288</name>
</gene>
<dbReference type="GO" id="GO:0003677">
    <property type="term" value="F:DNA binding"/>
    <property type="evidence" value="ECO:0007669"/>
    <property type="project" value="InterPro"/>
</dbReference>
<dbReference type="CDD" id="cd00067">
    <property type="entry name" value="GAL4"/>
    <property type="match status" value="1"/>
</dbReference>
<evidence type="ECO:0000256" key="3">
    <source>
        <dbReference type="ARBA" id="ARBA00023242"/>
    </source>
</evidence>
<organism evidence="6 7">
    <name type="scientific">Lentithecium fluviatile CBS 122367</name>
    <dbReference type="NCBI Taxonomy" id="1168545"/>
    <lineage>
        <taxon>Eukaryota</taxon>
        <taxon>Fungi</taxon>
        <taxon>Dikarya</taxon>
        <taxon>Ascomycota</taxon>
        <taxon>Pezizomycotina</taxon>
        <taxon>Dothideomycetes</taxon>
        <taxon>Pleosporomycetidae</taxon>
        <taxon>Pleosporales</taxon>
        <taxon>Massarineae</taxon>
        <taxon>Lentitheciaceae</taxon>
        <taxon>Lentithecium</taxon>
    </lineage>
</organism>
<dbReference type="InterPro" id="IPR050613">
    <property type="entry name" value="Sec_Metabolite_Reg"/>
</dbReference>
<keyword evidence="7" id="KW-1185">Reference proteome</keyword>
<dbReference type="Pfam" id="PF04082">
    <property type="entry name" value="Fungal_trans"/>
    <property type="match status" value="1"/>
</dbReference>
<dbReference type="EMBL" id="MU005570">
    <property type="protein sequence ID" value="KAF2690947.1"/>
    <property type="molecule type" value="Genomic_DNA"/>
</dbReference>
<proteinExistence type="predicted"/>
<dbReference type="Pfam" id="PF00172">
    <property type="entry name" value="Zn_clus"/>
    <property type="match status" value="1"/>
</dbReference>
<evidence type="ECO:0000259" key="5">
    <source>
        <dbReference type="PROSITE" id="PS50048"/>
    </source>
</evidence>
<evidence type="ECO:0000256" key="1">
    <source>
        <dbReference type="ARBA" id="ARBA00004123"/>
    </source>
</evidence>
<dbReference type="SMART" id="SM00906">
    <property type="entry name" value="Fungal_trans"/>
    <property type="match status" value="1"/>
</dbReference>
<keyword evidence="3" id="KW-0539">Nucleus</keyword>
<dbReference type="InterPro" id="IPR036864">
    <property type="entry name" value="Zn2-C6_fun-type_DNA-bd_sf"/>
</dbReference>
<dbReference type="AlphaFoldDB" id="A0A6G1JK56"/>
<dbReference type="GO" id="GO:0008270">
    <property type="term" value="F:zinc ion binding"/>
    <property type="evidence" value="ECO:0007669"/>
    <property type="project" value="InterPro"/>
</dbReference>
<feature type="compositionally biased region" description="Polar residues" evidence="4">
    <location>
        <begin position="96"/>
        <end position="108"/>
    </location>
</feature>
<dbReference type="GO" id="GO:0000981">
    <property type="term" value="F:DNA-binding transcription factor activity, RNA polymerase II-specific"/>
    <property type="evidence" value="ECO:0007669"/>
    <property type="project" value="InterPro"/>
</dbReference>
<dbReference type="InterPro" id="IPR001138">
    <property type="entry name" value="Zn2Cys6_DnaBD"/>
</dbReference>
<dbReference type="GO" id="GO:0006351">
    <property type="term" value="P:DNA-templated transcription"/>
    <property type="evidence" value="ECO:0007669"/>
    <property type="project" value="InterPro"/>
</dbReference>
<keyword evidence="2" id="KW-0479">Metal-binding</keyword>
<dbReference type="SUPFAM" id="SSF57701">
    <property type="entry name" value="Zn2/Cys6 DNA-binding domain"/>
    <property type="match status" value="1"/>
</dbReference>
<dbReference type="PROSITE" id="PS00463">
    <property type="entry name" value="ZN2_CY6_FUNGAL_1"/>
    <property type="match status" value="1"/>
</dbReference>
<feature type="domain" description="Zn(2)-C6 fungal-type" evidence="5">
    <location>
        <begin position="24"/>
        <end position="55"/>
    </location>
</feature>
<accession>A0A6G1JK56</accession>
<evidence type="ECO:0000256" key="2">
    <source>
        <dbReference type="ARBA" id="ARBA00022723"/>
    </source>
</evidence>
<dbReference type="InterPro" id="IPR007219">
    <property type="entry name" value="XnlR_reg_dom"/>
</dbReference>
<dbReference type="Gene3D" id="4.10.240.10">
    <property type="entry name" value="Zn(2)-C6 fungal-type DNA-binding domain"/>
    <property type="match status" value="1"/>
</dbReference>
<name>A0A6G1JK56_9PLEO</name>
<evidence type="ECO:0000313" key="7">
    <source>
        <dbReference type="Proteomes" id="UP000799291"/>
    </source>
</evidence>
<evidence type="ECO:0000313" key="6">
    <source>
        <dbReference type="EMBL" id="KAF2690947.1"/>
    </source>
</evidence>
<reference evidence="6" key="1">
    <citation type="journal article" date="2020" name="Stud. Mycol.">
        <title>101 Dothideomycetes genomes: a test case for predicting lifestyles and emergence of pathogens.</title>
        <authorList>
            <person name="Haridas S."/>
            <person name="Albert R."/>
            <person name="Binder M."/>
            <person name="Bloem J."/>
            <person name="Labutti K."/>
            <person name="Salamov A."/>
            <person name="Andreopoulos B."/>
            <person name="Baker S."/>
            <person name="Barry K."/>
            <person name="Bills G."/>
            <person name="Bluhm B."/>
            <person name="Cannon C."/>
            <person name="Castanera R."/>
            <person name="Culley D."/>
            <person name="Daum C."/>
            <person name="Ezra D."/>
            <person name="Gonzalez J."/>
            <person name="Henrissat B."/>
            <person name="Kuo A."/>
            <person name="Liang C."/>
            <person name="Lipzen A."/>
            <person name="Lutzoni F."/>
            <person name="Magnuson J."/>
            <person name="Mondo S."/>
            <person name="Nolan M."/>
            <person name="Ohm R."/>
            <person name="Pangilinan J."/>
            <person name="Park H.-J."/>
            <person name="Ramirez L."/>
            <person name="Alfaro M."/>
            <person name="Sun H."/>
            <person name="Tritt A."/>
            <person name="Yoshinaga Y."/>
            <person name="Zwiers L.-H."/>
            <person name="Turgeon B."/>
            <person name="Goodwin S."/>
            <person name="Spatafora J."/>
            <person name="Crous P."/>
            <person name="Grigoriev I."/>
        </authorList>
    </citation>
    <scope>NUCLEOTIDE SEQUENCE</scope>
    <source>
        <strain evidence="6">CBS 122367</strain>
    </source>
</reference>
<sequence length="731" mass="82940">MSSDAQPQQRYIPPSRRRDKPILSCTLCRRRKLKCDRQQPCKACVDRGLSLSCTFSRNPQTPSSTGEAKAAHNVHDRIDQLEKLVTALMAERRNGNQESPGSTSTYSPKLSVGGADADIPGVPDRVKLETDETSYTNSGHWTSILDGIAELKDQLDQIPTTPQARDPTDEISGPDLLFSRTKHATLPEILAGLPSRSEADQLVVKYYAYMDMAPTLIHRPTFLRQYEQFWQNPTQVSVMWLGILFSVFAIATRFHSNVEEYYEDPDPSKMTAVSARMAFYREKVVQCLILGDYTKCPPYTLEVFLSYFVMEYLRSRDTQFGIWLLVGMLVRIALRMGYHREPSKFPNISPFQAEMRRRIWSMIVQLDLMSSIQVGLPRMIQPSMSDVMEPRNLTDADLDENMTELPPSRPESDSTVMLYTMVRNRGLQIMSRIVDLSNTGQTIAYREILELDKALRDYYNGVPDSLKGLDAKVFNAESDTEMRKMYLGVTFLKASVMLHRPYMLLGRTDARYEYSRMACLDAALEILDFQMLLDRESRVANKNWSSRWRLWTSNWRQSSLVNFDFLLATTVLLLDLDKDLASPMPVAPNDVPRVRFKSGQPTRTEIVEALKGTYPIWADACEKSREAVRVAAAMKLMLGKVDASNDQPEMSTASPSSTDPFAIFAQQQASDFSMGANTNSNFFALDNPHLSLPFPMADMPMDFGGSFDWGGMESEYSMPTFESSFQNPYYG</sequence>
<comment type="subcellular location">
    <subcellularLocation>
        <location evidence="1">Nucleus</location>
    </subcellularLocation>
</comment>
<dbReference type="PANTHER" id="PTHR31001:SF49">
    <property type="entry name" value="ZN(II)2CYS6 TRANSCRIPTION FACTOR (EUROFUNG)"/>
    <property type="match status" value="1"/>
</dbReference>
<evidence type="ECO:0000256" key="4">
    <source>
        <dbReference type="SAM" id="MobiDB-lite"/>
    </source>
</evidence>
<dbReference type="PANTHER" id="PTHR31001">
    <property type="entry name" value="UNCHARACTERIZED TRANSCRIPTIONAL REGULATORY PROTEIN"/>
    <property type="match status" value="1"/>
</dbReference>
<dbReference type="Proteomes" id="UP000799291">
    <property type="component" value="Unassembled WGS sequence"/>
</dbReference>
<dbReference type="PROSITE" id="PS50048">
    <property type="entry name" value="ZN2_CY6_FUNGAL_2"/>
    <property type="match status" value="1"/>
</dbReference>
<dbReference type="CDD" id="cd12148">
    <property type="entry name" value="fungal_TF_MHR"/>
    <property type="match status" value="1"/>
</dbReference>
<dbReference type="GO" id="GO:0005634">
    <property type="term" value="C:nucleus"/>
    <property type="evidence" value="ECO:0007669"/>
    <property type="project" value="UniProtKB-SubCell"/>
</dbReference>
<feature type="region of interest" description="Disordered" evidence="4">
    <location>
        <begin position="92"/>
        <end position="122"/>
    </location>
</feature>
<dbReference type="OrthoDB" id="4934715at2759"/>